<dbReference type="CDD" id="cd06460">
    <property type="entry name" value="M32_Taq"/>
    <property type="match status" value="1"/>
</dbReference>
<name>A0A517YS95_9BACT</name>
<evidence type="ECO:0000256" key="2">
    <source>
        <dbReference type="PIRSR" id="PIRSR006615-1"/>
    </source>
</evidence>
<organism evidence="4 5">
    <name type="scientific">Poriferisphaera corsica</name>
    <dbReference type="NCBI Taxonomy" id="2528020"/>
    <lineage>
        <taxon>Bacteria</taxon>
        <taxon>Pseudomonadati</taxon>
        <taxon>Planctomycetota</taxon>
        <taxon>Phycisphaerae</taxon>
        <taxon>Phycisphaerales</taxon>
        <taxon>Phycisphaeraceae</taxon>
        <taxon>Poriferisphaera</taxon>
    </lineage>
</organism>
<dbReference type="Gene3D" id="1.10.1370.30">
    <property type="match status" value="1"/>
</dbReference>
<keyword evidence="5" id="KW-1185">Reference proteome</keyword>
<dbReference type="PRINTS" id="PR00998">
    <property type="entry name" value="CRBOXYPTASET"/>
</dbReference>
<comment type="function">
    <text evidence="1">Broad specificity carboxypetidase that releases amino acids sequentially from the C-terminus, including neutral, aromatic, polar and basic residues.</text>
</comment>
<keyword evidence="1 2" id="KW-0479">Metal-binding</keyword>
<dbReference type="AlphaFoldDB" id="A0A517YS95"/>
<comment type="cofactor">
    <cofactor evidence="2">
        <name>Zn(2+)</name>
        <dbReference type="ChEBI" id="CHEBI:29105"/>
    </cofactor>
    <text evidence="2">Binds 1 zinc ion per subunit.</text>
</comment>
<reference evidence="4 5" key="1">
    <citation type="submission" date="2019-02" db="EMBL/GenBank/DDBJ databases">
        <title>Deep-cultivation of Planctomycetes and their phenomic and genomic characterization uncovers novel biology.</title>
        <authorList>
            <person name="Wiegand S."/>
            <person name="Jogler M."/>
            <person name="Boedeker C."/>
            <person name="Pinto D."/>
            <person name="Vollmers J."/>
            <person name="Rivas-Marin E."/>
            <person name="Kohn T."/>
            <person name="Peeters S.H."/>
            <person name="Heuer A."/>
            <person name="Rast P."/>
            <person name="Oberbeckmann S."/>
            <person name="Bunk B."/>
            <person name="Jeske O."/>
            <person name="Meyerdierks A."/>
            <person name="Storesund J.E."/>
            <person name="Kallscheuer N."/>
            <person name="Luecker S."/>
            <person name="Lage O.M."/>
            <person name="Pohl T."/>
            <person name="Merkel B.J."/>
            <person name="Hornburger P."/>
            <person name="Mueller R.-W."/>
            <person name="Bruemmer F."/>
            <person name="Labrenz M."/>
            <person name="Spormann A.M."/>
            <person name="Op den Camp H."/>
            <person name="Overmann J."/>
            <person name="Amann R."/>
            <person name="Jetten M.S.M."/>
            <person name="Mascher T."/>
            <person name="Medema M.H."/>
            <person name="Devos D.P."/>
            <person name="Kaster A.-K."/>
            <person name="Ovreas L."/>
            <person name="Rohde M."/>
            <person name="Galperin M.Y."/>
            <person name="Jogler C."/>
        </authorList>
    </citation>
    <scope>NUCLEOTIDE SEQUENCE [LARGE SCALE GENOMIC DNA]</scope>
    <source>
        <strain evidence="4 5">KS4</strain>
    </source>
</reference>
<comment type="catalytic activity">
    <reaction evidence="1">
        <text>Release of a C-terminal amino acid with broad specificity, except for -Pro.</text>
        <dbReference type="EC" id="3.4.17.19"/>
    </reaction>
</comment>
<dbReference type="PROSITE" id="PS52034">
    <property type="entry name" value="PEPTIDASE_M32"/>
    <property type="match status" value="1"/>
</dbReference>
<keyword evidence="1" id="KW-0482">Metalloprotease</keyword>
<keyword evidence="1" id="KW-0645">Protease</keyword>
<accession>A0A517YS95</accession>
<dbReference type="SUPFAM" id="SSF55486">
    <property type="entry name" value="Metalloproteases ('zincins'), catalytic domain"/>
    <property type="match status" value="1"/>
</dbReference>
<dbReference type="Proteomes" id="UP000317369">
    <property type="component" value="Chromosome"/>
</dbReference>
<feature type="active site" description="Proton donor/acceptor" evidence="3">
    <location>
        <position position="245"/>
    </location>
</feature>
<evidence type="ECO:0000256" key="3">
    <source>
        <dbReference type="PIRSR" id="PIRSR006615-2"/>
    </source>
</evidence>
<keyword evidence="1 4" id="KW-0121">Carboxypeptidase</keyword>
<proteinExistence type="inferred from homology"/>
<evidence type="ECO:0000256" key="1">
    <source>
        <dbReference type="PIRNR" id="PIRNR006615"/>
    </source>
</evidence>
<dbReference type="EMBL" id="CP036425">
    <property type="protein sequence ID" value="QDU33081.1"/>
    <property type="molecule type" value="Genomic_DNA"/>
</dbReference>
<dbReference type="PANTHER" id="PTHR34217">
    <property type="entry name" value="METAL-DEPENDENT CARBOXYPEPTIDASE"/>
    <property type="match status" value="1"/>
</dbReference>
<evidence type="ECO:0000313" key="4">
    <source>
        <dbReference type="EMBL" id="QDU33081.1"/>
    </source>
</evidence>
<dbReference type="KEGG" id="pcor:KS4_11230"/>
<dbReference type="Pfam" id="PF02074">
    <property type="entry name" value="Peptidase_M32"/>
    <property type="match status" value="1"/>
</dbReference>
<evidence type="ECO:0000313" key="5">
    <source>
        <dbReference type="Proteomes" id="UP000317369"/>
    </source>
</evidence>
<gene>
    <name evidence="4" type="ORF">KS4_11230</name>
</gene>
<keyword evidence="2" id="KW-0862">Zinc</keyword>
<feature type="binding site" evidence="2">
    <location>
        <position position="274"/>
    </location>
    <ligand>
        <name>Zn(2+)</name>
        <dbReference type="ChEBI" id="CHEBI:29105"/>
        <note>catalytic</note>
    </ligand>
</feature>
<feature type="binding site" evidence="2">
    <location>
        <position position="248"/>
    </location>
    <ligand>
        <name>Zn(2+)</name>
        <dbReference type="ChEBI" id="CHEBI:29105"/>
        <note>catalytic</note>
    </ligand>
</feature>
<feature type="binding site" evidence="2">
    <location>
        <position position="244"/>
    </location>
    <ligand>
        <name>Zn(2+)</name>
        <dbReference type="ChEBI" id="CHEBI:29105"/>
        <note>catalytic</note>
    </ligand>
</feature>
<dbReference type="InterPro" id="IPR001333">
    <property type="entry name" value="Peptidase_M32_Taq"/>
</dbReference>
<dbReference type="PANTHER" id="PTHR34217:SF1">
    <property type="entry name" value="CARBOXYPEPTIDASE 1"/>
    <property type="match status" value="1"/>
</dbReference>
<comment type="similarity">
    <text evidence="1">Belongs to the peptidase M32 family.</text>
</comment>
<dbReference type="GO" id="GO:0046872">
    <property type="term" value="F:metal ion binding"/>
    <property type="evidence" value="ECO:0007669"/>
    <property type="project" value="UniProtKB-KW"/>
</dbReference>
<dbReference type="GO" id="GO:0004181">
    <property type="term" value="F:metallocarboxypeptidase activity"/>
    <property type="evidence" value="ECO:0007669"/>
    <property type="project" value="UniProtKB-UniRule"/>
</dbReference>
<keyword evidence="1 4" id="KW-0378">Hydrolase</keyword>
<dbReference type="PIRSF" id="PIRSF006615">
    <property type="entry name" value="Zn_crbxpep_Taq"/>
    <property type="match status" value="1"/>
</dbReference>
<sequence length="464" mass="53058">MVGSCFSQLHWDLSVLMPRKGGRQRAKQMGLLSEITHHKRSNPQIGDLITACDARVLDAELAANVRKIEYEYKKLRKLSPQLVKTIAIKAGEAEQAWIAARESGNDDAYLRLLTEMIELQREKAACLGWETDGEMWDALADEYEPGCSAKWIEQVFGDMEKRLRELLKNCEKQAAEDDYQLAMPIEEQKHLVRQIADAMGFDFERGRIDESAHPFCTEMGRDDVRLTSRYEVDDCSCGILGAIHELGHALYEQGLRENAWGLPTGLAASFGIHEAMARLWENMVGRGEAFCDWLNDAHGLSGQAWFRQVNRVQAGAIRVDADEVSYNLHVMVRFDLERQLLNGELTMKDLPEAWREMYWEKLGVEITDDREGYLQDIHWACGGFGYFQCYTLGSIYAAQLYAKIRDADDAVRCGDFEQIRAWLNEHVYQYGQQYKADELCERATGSGLDVRCYLDYLEGKFHSK</sequence>
<protein>
    <recommendedName>
        <fullName evidence="1">Metal-dependent carboxypeptidase</fullName>
        <ecNumber evidence="1">3.4.17.19</ecNumber>
    </recommendedName>
</protein>
<dbReference type="GO" id="GO:0006508">
    <property type="term" value="P:proteolysis"/>
    <property type="evidence" value="ECO:0007669"/>
    <property type="project" value="UniProtKB-UniRule"/>
</dbReference>
<dbReference type="EC" id="3.4.17.19" evidence="1"/>